<dbReference type="GO" id="GO:0000272">
    <property type="term" value="P:polysaccharide catabolic process"/>
    <property type="evidence" value="ECO:0007669"/>
    <property type="project" value="TreeGrafter"/>
</dbReference>
<dbReference type="Pfam" id="PF07470">
    <property type="entry name" value="Glyco_hydro_88"/>
    <property type="match status" value="1"/>
</dbReference>
<sequence length="398" mass="44887">MVTEPIPALPDKRRIKSAIEDAVAKVKANLQRHGGDFPHIGMGRNKEYDWGSNEDWIEGFYTGLVWLCYEYDGDPYFRQQAELQVNDFAARLEAKVLLDHHDIGFLYGPSAFAGWVVTGNEAFKSLTLRAADHLLGRWRETAGVIQAWGPEGDPENGGRIIIDCLMNLPLLYWAGSMTGNDRYAVIAKAHAEKARRFLVRGDDSSYHTFYFDPHDGGAIRGGTHQGFRDGSTWTRGQAWGIYGFALSYRYTGDPDYLETSKRMARYFIERIPEDGVVYWDFDVPVDKDTIRDSSASAIAACGLLELLSLLEPDDELRPQLQAALYRTMEALTGAFSTIGHPEAEGLIDHGSYYVRGDLGLDGYMIWGDYYYLEALMRIWNGIPGYWYERPQADNAAVL</sequence>
<dbReference type="InterPro" id="IPR010905">
    <property type="entry name" value="Glyco_hydro_88"/>
</dbReference>
<feature type="binding site" evidence="4">
    <location>
        <position position="239"/>
    </location>
    <ligand>
        <name>substrate</name>
    </ligand>
</feature>
<evidence type="ECO:0000256" key="2">
    <source>
        <dbReference type="ARBA" id="ARBA00038358"/>
    </source>
</evidence>
<comment type="similarity">
    <text evidence="2">Belongs to the glycosyl hydrolase 88 family.</text>
</comment>
<feature type="binding site" evidence="4">
    <location>
        <position position="102"/>
    </location>
    <ligand>
        <name>substrate</name>
    </ligand>
</feature>
<dbReference type="EMBL" id="CP159992">
    <property type="protein sequence ID" value="XCP97534.1"/>
    <property type="molecule type" value="Genomic_DNA"/>
</dbReference>
<evidence type="ECO:0000256" key="4">
    <source>
        <dbReference type="PIRSR" id="PIRSR610905-2"/>
    </source>
</evidence>
<dbReference type="InterPro" id="IPR012341">
    <property type="entry name" value="6hp_glycosidase-like_sf"/>
</dbReference>
<feature type="binding site" evidence="4">
    <location>
        <position position="223"/>
    </location>
    <ligand>
        <name>substrate</name>
    </ligand>
</feature>
<keyword evidence="1 5" id="KW-0378">Hydrolase</keyword>
<feature type="active site" description="Nucleophile" evidence="3">
    <location>
        <position position="102"/>
    </location>
</feature>
<dbReference type="SUPFAM" id="SSF48208">
    <property type="entry name" value="Six-hairpin glycosidases"/>
    <property type="match status" value="1"/>
</dbReference>
<protein>
    <submittedName>
        <fullName evidence="5">Glycoside hydrolase family 88 protein</fullName>
    </submittedName>
</protein>
<dbReference type="PANTHER" id="PTHR36845:SF1">
    <property type="entry name" value="HYDROLASE, PUTATIVE (AFU_ORTHOLOGUE AFUA_7G05090)-RELATED"/>
    <property type="match status" value="1"/>
</dbReference>
<evidence type="ECO:0000256" key="1">
    <source>
        <dbReference type="ARBA" id="ARBA00022801"/>
    </source>
</evidence>
<name>A0AAU8NII1_9BACL</name>
<feature type="binding site" evidence="4">
    <location>
        <position position="163"/>
    </location>
    <ligand>
        <name>substrate</name>
    </ligand>
</feature>
<gene>
    <name evidence="5" type="ORF">ABXS70_12890</name>
</gene>
<feature type="active site" description="Proton donor" evidence="3">
    <location>
        <position position="163"/>
    </location>
</feature>
<reference evidence="5" key="1">
    <citation type="submission" date="2024-05" db="EMBL/GenBank/DDBJ databases">
        <title>Draft genome assemblies of 36 bacteria isolated from hibernating arctic ground squirrels.</title>
        <authorList>
            <person name="McKee H."/>
            <person name="Mullen L."/>
            <person name="Drown D.M."/>
            <person name="Duddleston K.N."/>
        </authorList>
    </citation>
    <scope>NUCLEOTIDE SEQUENCE</scope>
    <source>
        <strain evidence="5">AN1007</strain>
    </source>
</reference>
<dbReference type="RefSeq" id="WP_342555863.1">
    <property type="nucleotide sequence ID" value="NZ_CP159992.1"/>
</dbReference>
<evidence type="ECO:0000313" key="5">
    <source>
        <dbReference type="EMBL" id="XCP97534.1"/>
    </source>
</evidence>
<dbReference type="AlphaFoldDB" id="A0AAU8NII1"/>
<evidence type="ECO:0000256" key="3">
    <source>
        <dbReference type="PIRSR" id="PIRSR610905-1"/>
    </source>
</evidence>
<accession>A0AAU8NII1</accession>
<feature type="binding site" evidence="4">
    <location>
        <position position="221"/>
    </location>
    <ligand>
        <name>substrate</name>
    </ligand>
</feature>
<organism evidence="5">
    <name type="scientific">Paenibacillus sp. AN1007</name>
    <dbReference type="NCBI Taxonomy" id="3151385"/>
    <lineage>
        <taxon>Bacteria</taxon>
        <taxon>Bacillati</taxon>
        <taxon>Bacillota</taxon>
        <taxon>Bacilli</taxon>
        <taxon>Bacillales</taxon>
        <taxon>Paenibacillaceae</taxon>
        <taxon>Paenibacillus</taxon>
    </lineage>
</organism>
<dbReference type="InterPro" id="IPR008928">
    <property type="entry name" value="6-hairpin_glycosidase_sf"/>
</dbReference>
<feature type="binding site" evidence="4">
    <location>
        <position position="235"/>
    </location>
    <ligand>
        <name>substrate</name>
    </ligand>
</feature>
<proteinExistence type="inferred from homology"/>
<dbReference type="GO" id="GO:0052757">
    <property type="term" value="F:chondroitin hydrolase activity"/>
    <property type="evidence" value="ECO:0007669"/>
    <property type="project" value="TreeGrafter"/>
</dbReference>
<dbReference type="InterPro" id="IPR052369">
    <property type="entry name" value="UG_Glycosaminoglycan_Hydrolase"/>
</dbReference>
<dbReference type="Gene3D" id="1.50.10.10">
    <property type="match status" value="1"/>
</dbReference>
<dbReference type="PANTHER" id="PTHR36845">
    <property type="entry name" value="HYDROLASE, PUTATIVE (AFU_ORTHOLOGUE AFUA_7G05090)-RELATED"/>
    <property type="match status" value="1"/>
</dbReference>